<evidence type="ECO:0000313" key="2">
    <source>
        <dbReference type="EMBL" id="GER59818.1"/>
    </source>
</evidence>
<proteinExistence type="predicted"/>
<feature type="chain" id="PRO_5023852728" description="CarboxypepD_reg-like domain-containing protein" evidence="1">
    <location>
        <begin position="20"/>
        <end position="274"/>
    </location>
</feature>
<name>A0A5J4J1E0_9FLAO</name>
<evidence type="ECO:0008006" key="4">
    <source>
        <dbReference type="Google" id="ProtNLM"/>
    </source>
</evidence>
<dbReference type="Proteomes" id="UP000326509">
    <property type="component" value="Unassembled WGS sequence"/>
</dbReference>
<protein>
    <recommendedName>
        <fullName evidence="4">CarboxypepD_reg-like domain-containing protein</fullName>
    </recommendedName>
</protein>
<accession>A0A5J4J1E0</accession>
<dbReference type="SUPFAM" id="SSF49464">
    <property type="entry name" value="Carboxypeptidase regulatory domain-like"/>
    <property type="match status" value="1"/>
</dbReference>
<dbReference type="EMBL" id="BKCG01000004">
    <property type="protein sequence ID" value="GER59818.1"/>
    <property type="molecule type" value="Genomic_DNA"/>
</dbReference>
<sequence length="274" mass="31225">MKTTHLLLFFLFISLSSFAQEISRIPIDGSITAPVGEPVEGIHIYNISAQKGTITDENGFFKMEMAVNDRLEVTALQFVSFKVVIDEGVIKNKQVKIYMNPAVNELAEVIIRPYDLTGNIKVDVSKIKTFDVAKNLDLSYEEITFAYDFAPDAQTSIKGNYAEEVFYNGQSQNGGNVLGLVALLADAIFRSSVKTKFPEQLEAENQKLLHSFKARFTDEIMVSRFHIPEDKAAQFRYYLEDQNIPQNLMKLENELLLFEYIKMQSSLFLKEFKE</sequence>
<gene>
    <name evidence="2" type="ORF">ULMA_19260</name>
</gene>
<dbReference type="AlphaFoldDB" id="A0A5J4J1E0"/>
<dbReference type="OrthoDB" id="1436952at2"/>
<reference evidence="2 3" key="1">
    <citation type="submission" date="2019-08" db="EMBL/GenBank/DDBJ databases">
        <title>Draft genome sequence of Ulvibacter marinus type strain NBRC 109484.</title>
        <authorList>
            <person name="Kawano K."/>
            <person name="Ushijima N."/>
            <person name="Kihara M."/>
            <person name="Itoh H."/>
        </authorList>
    </citation>
    <scope>NUCLEOTIDE SEQUENCE [LARGE SCALE GENOMIC DNA]</scope>
    <source>
        <strain evidence="2 3">NBRC 109484</strain>
    </source>
</reference>
<organism evidence="2 3">
    <name type="scientific">Patiriisocius marinus</name>
    <dbReference type="NCBI Taxonomy" id="1397112"/>
    <lineage>
        <taxon>Bacteria</taxon>
        <taxon>Pseudomonadati</taxon>
        <taxon>Bacteroidota</taxon>
        <taxon>Flavobacteriia</taxon>
        <taxon>Flavobacteriales</taxon>
        <taxon>Flavobacteriaceae</taxon>
        <taxon>Patiriisocius</taxon>
    </lineage>
</organism>
<comment type="caution">
    <text evidence="2">The sequence shown here is derived from an EMBL/GenBank/DDBJ whole genome shotgun (WGS) entry which is preliminary data.</text>
</comment>
<dbReference type="RefSeq" id="WP_151674270.1">
    <property type="nucleotide sequence ID" value="NZ_BKCG01000004.1"/>
</dbReference>
<feature type="signal peptide" evidence="1">
    <location>
        <begin position="1"/>
        <end position="19"/>
    </location>
</feature>
<keyword evidence="3" id="KW-1185">Reference proteome</keyword>
<dbReference type="Pfam" id="PF13715">
    <property type="entry name" value="CarbopepD_reg_2"/>
    <property type="match status" value="1"/>
</dbReference>
<evidence type="ECO:0000313" key="3">
    <source>
        <dbReference type="Proteomes" id="UP000326509"/>
    </source>
</evidence>
<dbReference type="InterPro" id="IPR008969">
    <property type="entry name" value="CarboxyPept-like_regulatory"/>
</dbReference>
<keyword evidence="1" id="KW-0732">Signal</keyword>
<evidence type="ECO:0000256" key="1">
    <source>
        <dbReference type="SAM" id="SignalP"/>
    </source>
</evidence>